<gene>
    <name evidence="3" type="ORF">FOZ76_19695</name>
</gene>
<dbReference type="CDD" id="cd03397">
    <property type="entry name" value="PAP2_acid_phosphatase"/>
    <property type="match status" value="1"/>
</dbReference>
<dbReference type="PRINTS" id="PR00483">
    <property type="entry name" value="BACPHPHTASE"/>
</dbReference>
<dbReference type="PIRSF" id="PIRSF000897">
    <property type="entry name" value="Acid_Ptase_ClsA"/>
    <property type="match status" value="1"/>
</dbReference>
<dbReference type="SMART" id="SM00014">
    <property type="entry name" value="acidPPc"/>
    <property type="match status" value="1"/>
</dbReference>
<proteinExistence type="inferred from homology"/>
<dbReference type="EMBL" id="VLTJ01000039">
    <property type="protein sequence ID" value="TSH90750.1"/>
    <property type="molecule type" value="Genomic_DNA"/>
</dbReference>
<keyword evidence="4" id="KW-1185">Reference proteome</keyword>
<comment type="similarity">
    <text evidence="1">Belongs to the class A bacterial acid phosphatase family.</text>
</comment>
<dbReference type="Pfam" id="PF01569">
    <property type="entry name" value="PAP2"/>
    <property type="match status" value="1"/>
</dbReference>
<evidence type="ECO:0000313" key="4">
    <source>
        <dbReference type="Proteomes" id="UP000318405"/>
    </source>
</evidence>
<dbReference type="GO" id="GO:0003993">
    <property type="term" value="F:acid phosphatase activity"/>
    <property type="evidence" value="ECO:0007669"/>
    <property type="project" value="UniProtKB-EC"/>
</dbReference>
<sequence length="261" mass="27470">MLCALASVGVLAGCAQGVVAPTDPAAVGEVRKGILNGYLTRADHVDSLALLPPPPAEGTPAFAADVAAYQALGQERPTPRGAQAVSDAQLRFPQAANSFTCALGVPIDAQRTPNILMLMRRTLADAGGATYNAKEHYQRTRPFVHFKAPSCTPDDEPHLAKDGSYPSGHSALGWAWGLVLTEVAPERRDALAQRGYQFGQSRAICGVHWQSDVDAGRVVGAAAVARLNADPVFLAQLDAARKEYQRLRDTGVSATGCSSTP</sequence>
<reference evidence="3 4" key="1">
    <citation type="submission" date="2019-07" db="EMBL/GenBank/DDBJ databases">
        <title>Qingshengfaniella alkalisoli gen. nov., sp. nov., isolated from saline soil.</title>
        <authorList>
            <person name="Xu L."/>
            <person name="Huang X.-X."/>
            <person name="Sun J.-Q."/>
        </authorList>
    </citation>
    <scope>NUCLEOTIDE SEQUENCE [LARGE SCALE GENOMIC DNA]</scope>
    <source>
        <strain evidence="3 4">DSM 27279</strain>
    </source>
</reference>
<organism evidence="3 4">
    <name type="scientific">Verticiella sediminum</name>
    <dbReference type="NCBI Taxonomy" id="1247510"/>
    <lineage>
        <taxon>Bacteria</taxon>
        <taxon>Pseudomonadati</taxon>
        <taxon>Pseudomonadota</taxon>
        <taxon>Betaproteobacteria</taxon>
        <taxon>Burkholderiales</taxon>
        <taxon>Alcaligenaceae</taxon>
        <taxon>Verticiella</taxon>
    </lineage>
</organism>
<dbReference type="EC" id="3.1.3.2" evidence="1"/>
<evidence type="ECO:0000256" key="1">
    <source>
        <dbReference type="PIRNR" id="PIRNR000897"/>
    </source>
</evidence>
<dbReference type="Proteomes" id="UP000318405">
    <property type="component" value="Unassembled WGS sequence"/>
</dbReference>
<dbReference type="OrthoDB" id="9780507at2"/>
<dbReference type="Gene3D" id="1.20.144.10">
    <property type="entry name" value="Phosphatidic acid phosphatase type 2/haloperoxidase"/>
    <property type="match status" value="1"/>
</dbReference>
<feature type="domain" description="Phosphatidic acid phosphatase type 2/haloperoxidase" evidence="2">
    <location>
        <begin position="114"/>
        <end position="228"/>
    </location>
</feature>
<evidence type="ECO:0000259" key="2">
    <source>
        <dbReference type="SMART" id="SM00014"/>
    </source>
</evidence>
<accession>A0A556ACY9</accession>
<dbReference type="AlphaFoldDB" id="A0A556ACY9"/>
<dbReference type="InterPro" id="IPR000326">
    <property type="entry name" value="PAP2/HPO"/>
</dbReference>
<dbReference type="GO" id="GO:0030288">
    <property type="term" value="C:outer membrane-bounded periplasmic space"/>
    <property type="evidence" value="ECO:0007669"/>
    <property type="project" value="InterPro"/>
</dbReference>
<comment type="caution">
    <text evidence="3">The sequence shown here is derived from an EMBL/GenBank/DDBJ whole genome shotgun (WGS) entry which is preliminary data.</text>
</comment>
<keyword evidence="1" id="KW-0378">Hydrolase</keyword>
<name>A0A556ACY9_9BURK</name>
<comment type="catalytic activity">
    <reaction evidence="1">
        <text>a phosphate monoester + H2O = an alcohol + phosphate</text>
        <dbReference type="Rhea" id="RHEA:15017"/>
        <dbReference type="ChEBI" id="CHEBI:15377"/>
        <dbReference type="ChEBI" id="CHEBI:30879"/>
        <dbReference type="ChEBI" id="CHEBI:43474"/>
        <dbReference type="ChEBI" id="CHEBI:67140"/>
        <dbReference type="EC" id="3.1.3.2"/>
    </reaction>
</comment>
<dbReference type="SUPFAM" id="SSF48317">
    <property type="entry name" value="Acid phosphatase/Vanadium-dependent haloperoxidase"/>
    <property type="match status" value="1"/>
</dbReference>
<dbReference type="InterPro" id="IPR001011">
    <property type="entry name" value="Acid_Pase_classA_bac"/>
</dbReference>
<protein>
    <recommendedName>
        <fullName evidence="1">Acid phosphatase</fullName>
        <ecNumber evidence="1">3.1.3.2</ecNumber>
    </recommendedName>
</protein>
<evidence type="ECO:0000313" key="3">
    <source>
        <dbReference type="EMBL" id="TSH90750.1"/>
    </source>
</evidence>
<dbReference type="InterPro" id="IPR036938">
    <property type="entry name" value="PAP2/HPO_sf"/>
</dbReference>